<dbReference type="InterPro" id="IPR036390">
    <property type="entry name" value="WH_DNA-bd_sf"/>
</dbReference>
<dbReference type="Gene3D" id="1.10.10.10">
    <property type="entry name" value="Winged helix-like DNA-binding domain superfamily/Winged helix DNA-binding domain"/>
    <property type="match status" value="1"/>
</dbReference>
<dbReference type="PROSITE" id="PS50995">
    <property type="entry name" value="HTH_MARR_2"/>
    <property type="match status" value="1"/>
</dbReference>
<dbReference type="InterPro" id="IPR000835">
    <property type="entry name" value="HTH_MarR-typ"/>
</dbReference>
<keyword evidence="6" id="KW-1185">Reference proteome</keyword>
<organism evidence="5 6">
    <name type="scientific">Catenulispora yoronensis</name>
    <dbReference type="NCBI Taxonomy" id="450799"/>
    <lineage>
        <taxon>Bacteria</taxon>
        <taxon>Bacillati</taxon>
        <taxon>Actinomycetota</taxon>
        <taxon>Actinomycetes</taxon>
        <taxon>Catenulisporales</taxon>
        <taxon>Catenulisporaceae</taxon>
        <taxon>Catenulispora</taxon>
    </lineage>
</organism>
<sequence length="170" mass="18914">MEDSVDRHLARWRGKAPYDETVEAVITRLQMLAKHVANAKRHMIAEVGLQDSEYQTLHRLATRDDHRATPSELAAELVLSPAGMTGRLDALEHAGLIRRIRGNADRRRVDVELTAAGHAKWWEGMKVQGAVEDDIVAALDESERVQVNALLKKMLVRAEHQAGNPGDTTT</sequence>
<evidence type="ECO:0000256" key="1">
    <source>
        <dbReference type="ARBA" id="ARBA00023015"/>
    </source>
</evidence>
<keyword evidence="1" id="KW-0805">Transcription regulation</keyword>
<accession>A0ABP5F4P6</accession>
<dbReference type="InterPro" id="IPR036388">
    <property type="entry name" value="WH-like_DNA-bd_sf"/>
</dbReference>
<proteinExistence type="predicted"/>
<evidence type="ECO:0000256" key="3">
    <source>
        <dbReference type="ARBA" id="ARBA00023163"/>
    </source>
</evidence>
<keyword evidence="3" id="KW-0804">Transcription</keyword>
<comment type="caution">
    <text evidence="5">The sequence shown here is derived from an EMBL/GenBank/DDBJ whole genome shotgun (WGS) entry which is preliminary data.</text>
</comment>
<keyword evidence="2" id="KW-0238">DNA-binding</keyword>
<gene>
    <name evidence="5" type="ORF">GCM10009839_10600</name>
</gene>
<evidence type="ECO:0000313" key="6">
    <source>
        <dbReference type="Proteomes" id="UP001500751"/>
    </source>
</evidence>
<dbReference type="RefSeq" id="WP_344664343.1">
    <property type="nucleotide sequence ID" value="NZ_BAAAQN010000004.1"/>
</dbReference>
<dbReference type="Proteomes" id="UP001500751">
    <property type="component" value="Unassembled WGS sequence"/>
</dbReference>
<dbReference type="EMBL" id="BAAAQN010000004">
    <property type="protein sequence ID" value="GAA2016784.1"/>
    <property type="molecule type" value="Genomic_DNA"/>
</dbReference>
<dbReference type="PANTHER" id="PTHR42756">
    <property type="entry name" value="TRANSCRIPTIONAL REGULATOR, MARR"/>
    <property type="match status" value="1"/>
</dbReference>
<protein>
    <submittedName>
        <fullName evidence="5">MarR family transcriptional regulator</fullName>
    </submittedName>
</protein>
<reference evidence="6" key="1">
    <citation type="journal article" date="2019" name="Int. J. Syst. Evol. Microbiol.">
        <title>The Global Catalogue of Microorganisms (GCM) 10K type strain sequencing project: providing services to taxonomists for standard genome sequencing and annotation.</title>
        <authorList>
            <consortium name="The Broad Institute Genomics Platform"/>
            <consortium name="The Broad Institute Genome Sequencing Center for Infectious Disease"/>
            <person name="Wu L."/>
            <person name="Ma J."/>
        </authorList>
    </citation>
    <scope>NUCLEOTIDE SEQUENCE [LARGE SCALE GENOMIC DNA]</scope>
    <source>
        <strain evidence="6">JCM 16014</strain>
    </source>
</reference>
<dbReference type="Pfam" id="PF01047">
    <property type="entry name" value="MarR"/>
    <property type="match status" value="1"/>
</dbReference>
<name>A0ABP5F4P6_9ACTN</name>
<dbReference type="SMART" id="SM00347">
    <property type="entry name" value="HTH_MARR"/>
    <property type="match status" value="1"/>
</dbReference>
<evidence type="ECO:0000256" key="2">
    <source>
        <dbReference type="ARBA" id="ARBA00023125"/>
    </source>
</evidence>
<dbReference type="SUPFAM" id="SSF46785">
    <property type="entry name" value="Winged helix' DNA-binding domain"/>
    <property type="match status" value="1"/>
</dbReference>
<evidence type="ECO:0000259" key="4">
    <source>
        <dbReference type="PROSITE" id="PS50995"/>
    </source>
</evidence>
<dbReference type="PANTHER" id="PTHR42756:SF1">
    <property type="entry name" value="TRANSCRIPTIONAL REPRESSOR OF EMRAB OPERON"/>
    <property type="match status" value="1"/>
</dbReference>
<feature type="domain" description="HTH marR-type" evidence="4">
    <location>
        <begin position="22"/>
        <end position="156"/>
    </location>
</feature>
<evidence type="ECO:0000313" key="5">
    <source>
        <dbReference type="EMBL" id="GAA2016784.1"/>
    </source>
</evidence>
<dbReference type="PRINTS" id="PR00598">
    <property type="entry name" value="HTHMARR"/>
</dbReference>